<accession>D3AFE3</accession>
<reference evidence="1 2" key="1">
    <citation type="submission" date="2010-01" db="EMBL/GenBank/DDBJ databases">
        <authorList>
            <person name="Weinstock G."/>
            <person name="Sodergren E."/>
            <person name="Clifton S."/>
            <person name="Fulton L."/>
            <person name="Fulton B."/>
            <person name="Courtney L."/>
            <person name="Fronick C."/>
            <person name="Harrison M."/>
            <person name="Strong C."/>
            <person name="Farmer C."/>
            <person name="Delahaunty K."/>
            <person name="Markovic C."/>
            <person name="Hall O."/>
            <person name="Minx P."/>
            <person name="Tomlinson C."/>
            <person name="Mitreva M."/>
            <person name="Nelson J."/>
            <person name="Hou S."/>
            <person name="Wollam A."/>
            <person name="Pepin K.H."/>
            <person name="Johnson M."/>
            <person name="Bhonagiri V."/>
            <person name="Nash W.E."/>
            <person name="Warren W."/>
            <person name="Chinwalla A."/>
            <person name="Mardis E.R."/>
            <person name="Wilson R.K."/>
        </authorList>
    </citation>
    <scope>NUCLEOTIDE SEQUENCE [LARGE SCALE GENOMIC DNA]</scope>
    <source>
        <strain evidence="1 2">DSM 13479</strain>
    </source>
</reference>
<evidence type="ECO:0000313" key="1">
    <source>
        <dbReference type="EMBL" id="EFC99474.1"/>
    </source>
</evidence>
<protein>
    <submittedName>
        <fullName evidence="1">Uncharacterized protein</fullName>
    </submittedName>
</protein>
<dbReference type="AlphaFoldDB" id="D3AFE3"/>
<dbReference type="EMBL" id="ACIO01000178">
    <property type="protein sequence ID" value="EFC99474.1"/>
    <property type="molecule type" value="Genomic_DNA"/>
</dbReference>
<gene>
    <name evidence="1" type="ORF">CLOSTHATH_02327</name>
</gene>
<dbReference type="Proteomes" id="UP000004968">
    <property type="component" value="Unassembled WGS sequence"/>
</dbReference>
<dbReference type="HOGENOM" id="CLU_3252629_0_0_9"/>
<sequence>MIFIIVSEMLMFNVVIKLYHISELNSIFIYENIMFIGGEKSV</sequence>
<name>D3AFE3_9FIRM</name>
<organism evidence="1 2">
    <name type="scientific">Hungatella hathewayi DSM 13479</name>
    <dbReference type="NCBI Taxonomy" id="566550"/>
    <lineage>
        <taxon>Bacteria</taxon>
        <taxon>Bacillati</taxon>
        <taxon>Bacillota</taxon>
        <taxon>Clostridia</taxon>
        <taxon>Lachnospirales</taxon>
        <taxon>Lachnospiraceae</taxon>
        <taxon>Hungatella</taxon>
    </lineage>
</organism>
<evidence type="ECO:0000313" key="2">
    <source>
        <dbReference type="Proteomes" id="UP000004968"/>
    </source>
</evidence>
<proteinExistence type="predicted"/>
<comment type="caution">
    <text evidence="1">The sequence shown here is derived from an EMBL/GenBank/DDBJ whole genome shotgun (WGS) entry which is preliminary data.</text>
</comment>